<comment type="caution">
    <text evidence="2">The sequence shown here is derived from an EMBL/GenBank/DDBJ whole genome shotgun (WGS) entry which is preliminary data.</text>
</comment>
<keyword evidence="3" id="KW-1185">Reference proteome</keyword>
<proteinExistence type="predicted"/>
<accession>A0A9P8TAS5</accession>
<feature type="compositionally biased region" description="Low complexity" evidence="1">
    <location>
        <begin position="38"/>
        <end position="51"/>
    </location>
</feature>
<name>A0A9P8TAS5_9ASCO</name>
<evidence type="ECO:0000256" key="1">
    <source>
        <dbReference type="SAM" id="MobiDB-lite"/>
    </source>
</evidence>
<organism evidence="2 3">
    <name type="scientific">Wickerhamomyces mucosus</name>
    <dbReference type="NCBI Taxonomy" id="1378264"/>
    <lineage>
        <taxon>Eukaryota</taxon>
        <taxon>Fungi</taxon>
        <taxon>Dikarya</taxon>
        <taxon>Ascomycota</taxon>
        <taxon>Saccharomycotina</taxon>
        <taxon>Saccharomycetes</taxon>
        <taxon>Phaffomycetales</taxon>
        <taxon>Wickerhamomycetaceae</taxon>
        <taxon>Wickerhamomyces</taxon>
    </lineage>
</organism>
<feature type="region of interest" description="Disordered" evidence="1">
    <location>
        <begin position="213"/>
        <end position="255"/>
    </location>
</feature>
<sequence length="255" mass="29319">MFGLQSIIYEDHIITPLLERTKPNGVVSLIRIPPPRTPNSRNNNHSNNFSDINDEDLIEKANEDNITITDISNWHIHDDSETVWRGNFKFLEIEKLDQSEIYGVLELIGFDGGEFASIKESDESLKSSINPRYYKIIIEYEEKKIALGLRFDDKEDGSIFNLALQKFKRDKQNWFDNFREIEDHNVINDLSSAIGGIHLNGEVDETIENVTELGEEDDEDEDEVDQQEEEVDDDKVNDNDDDDDDGDEFGDFIAG</sequence>
<feature type="region of interest" description="Disordered" evidence="1">
    <location>
        <begin position="31"/>
        <end position="51"/>
    </location>
</feature>
<dbReference type="EMBL" id="JAEUBF010001281">
    <property type="protein sequence ID" value="KAH3671406.1"/>
    <property type="molecule type" value="Genomic_DNA"/>
</dbReference>
<dbReference type="AlphaFoldDB" id="A0A9P8TAS5"/>
<dbReference type="Proteomes" id="UP000769528">
    <property type="component" value="Unassembled WGS sequence"/>
</dbReference>
<reference evidence="2" key="2">
    <citation type="submission" date="2021-01" db="EMBL/GenBank/DDBJ databases">
        <authorList>
            <person name="Schikora-Tamarit M.A."/>
        </authorList>
    </citation>
    <scope>NUCLEOTIDE SEQUENCE</scope>
    <source>
        <strain evidence="2">CBS6341</strain>
    </source>
</reference>
<gene>
    <name evidence="2" type="ORF">WICMUC_004703</name>
</gene>
<evidence type="ECO:0008006" key="4">
    <source>
        <dbReference type="Google" id="ProtNLM"/>
    </source>
</evidence>
<evidence type="ECO:0000313" key="3">
    <source>
        <dbReference type="Proteomes" id="UP000769528"/>
    </source>
</evidence>
<protein>
    <recommendedName>
        <fullName evidence="4">NECAP PHear domain-containing protein</fullName>
    </recommendedName>
</protein>
<reference evidence="2" key="1">
    <citation type="journal article" date="2021" name="Open Biol.">
        <title>Shared evolutionary footprints suggest mitochondrial oxidative damage underlies multiple complex I losses in fungi.</title>
        <authorList>
            <person name="Schikora-Tamarit M.A."/>
            <person name="Marcet-Houben M."/>
            <person name="Nosek J."/>
            <person name="Gabaldon T."/>
        </authorList>
    </citation>
    <scope>NUCLEOTIDE SEQUENCE</scope>
    <source>
        <strain evidence="2">CBS6341</strain>
    </source>
</reference>
<evidence type="ECO:0000313" key="2">
    <source>
        <dbReference type="EMBL" id="KAH3671406.1"/>
    </source>
</evidence>